<evidence type="ECO:0000256" key="1">
    <source>
        <dbReference type="SAM" id="SignalP"/>
    </source>
</evidence>
<keyword evidence="2" id="KW-0472">Membrane</keyword>
<protein>
    <submittedName>
        <fullName evidence="2">Putative transmembrane protein</fullName>
    </submittedName>
</protein>
<keyword evidence="1" id="KW-0732">Signal</keyword>
<evidence type="ECO:0000313" key="3">
    <source>
        <dbReference type="Proteomes" id="UP000028838"/>
    </source>
</evidence>
<dbReference type="AlphaFoldDB" id="A0A086KBN2"/>
<dbReference type="OrthoDB" id="330553at2759"/>
<proteinExistence type="predicted"/>
<dbReference type="VEuPathDB" id="ToxoDB:TGFOU_292350"/>
<organism evidence="2 3">
    <name type="scientific">Toxoplasma gondii FOU</name>
    <dbReference type="NCBI Taxonomy" id="943167"/>
    <lineage>
        <taxon>Eukaryota</taxon>
        <taxon>Sar</taxon>
        <taxon>Alveolata</taxon>
        <taxon>Apicomplexa</taxon>
        <taxon>Conoidasida</taxon>
        <taxon>Coccidia</taxon>
        <taxon>Eucoccidiorida</taxon>
        <taxon>Eimeriorina</taxon>
        <taxon>Sarcocystidae</taxon>
        <taxon>Toxoplasma</taxon>
    </lineage>
</organism>
<reference evidence="2 3" key="1">
    <citation type="submission" date="2014-07" db="EMBL/GenBank/DDBJ databases">
        <authorList>
            <person name="Sibley D."/>
            <person name="Venepally P."/>
            <person name="Karamycheva S."/>
            <person name="Hadjithomas M."/>
            <person name="Khan A."/>
            <person name="Brunk B."/>
            <person name="Roos D."/>
            <person name="Caler E."/>
            <person name="Lorenzi H."/>
        </authorList>
    </citation>
    <scope>NUCLEOTIDE SEQUENCE [LARGE SCALE GENOMIC DNA]</scope>
    <source>
        <strain evidence="2 3">FOU</strain>
    </source>
</reference>
<feature type="signal peptide" evidence="1">
    <location>
        <begin position="1"/>
        <end position="20"/>
    </location>
</feature>
<dbReference type="EMBL" id="AEYH02002214">
    <property type="protein sequence ID" value="KFG41800.1"/>
    <property type="molecule type" value="Genomic_DNA"/>
</dbReference>
<gene>
    <name evidence="2" type="ORF">TGFOU_292350</name>
</gene>
<sequence length="169" mass="17472">MVRCLGSIALLAALVGGATATSFEVVIPESIVATRVSKHHLAGGETCTVDISTLGQEHANVVVEPSDLASKAFALKNGSCDTAAGPKPWTEIFPDVDRNFEFTSTTSTASSLIIKMPSQGGGEGFCFIVKDSTTNNSMTYEVASGAFKTAIGVVPLIGILSSVLLSMQS</sequence>
<dbReference type="Proteomes" id="UP000028838">
    <property type="component" value="Unassembled WGS sequence"/>
</dbReference>
<feature type="chain" id="PRO_5001809159" evidence="1">
    <location>
        <begin position="21"/>
        <end position="169"/>
    </location>
</feature>
<comment type="caution">
    <text evidence="2">The sequence shown here is derived from an EMBL/GenBank/DDBJ whole genome shotgun (WGS) entry which is preliminary data.</text>
</comment>
<accession>A0A086KBN2</accession>
<evidence type="ECO:0000313" key="2">
    <source>
        <dbReference type="EMBL" id="KFG41800.1"/>
    </source>
</evidence>
<name>A0A086KBN2_TOXGO</name>
<keyword evidence="2" id="KW-0812">Transmembrane</keyword>